<dbReference type="eggNOG" id="COG0768">
    <property type="taxonomic scope" value="Bacteria"/>
</dbReference>
<reference evidence="3 4" key="3">
    <citation type="journal article" date="2010" name="Sequencing">
        <title>Complete Genome Sequence of Rothia mucilaginosa DY-18: A Clinical Isolate with Dense Meshwork-Like Structures from a Persistent Apical Periodontitis Lesion.</title>
        <authorList>
            <person name="Yamane K."/>
            <person name="Nambu T."/>
            <person name="Yamanaka T."/>
            <person name="Mashimo C."/>
            <person name="Sugimori C."/>
            <person name="Leung K.-P."/>
            <person name="Fukushima H."/>
        </authorList>
    </citation>
    <scope>NUCLEOTIDE SEQUENCE [LARGE SCALE GENOMIC DNA]</scope>
    <source>
        <strain evidence="3 4">DY-18</strain>
    </source>
</reference>
<dbReference type="GO" id="GO:0051301">
    <property type="term" value="P:cell division"/>
    <property type="evidence" value="ECO:0007669"/>
    <property type="project" value="UniProtKB-KW"/>
</dbReference>
<dbReference type="Gene3D" id="3.40.710.10">
    <property type="entry name" value="DD-peptidase/beta-lactamase superfamily"/>
    <property type="match status" value="1"/>
</dbReference>
<organism evidence="3 4">
    <name type="scientific">Rothia mucilaginosa (strain DY-18)</name>
    <name type="common">Stomatococcus mucilaginosus</name>
    <dbReference type="NCBI Taxonomy" id="680646"/>
    <lineage>
        <taxon>Bacteria</taxon>
        <taxon>Bacillati</taxon>
        <taxon>Actinomycetota</taxon>
        <taxon>Actinomycetes</taxon>
        <taxon>Micrococcales</taxon>
        <taxon>Micrococcaceae</taxon>
        <taxon>Rothia</taxon>
    </lineage>
</organism>
<evidence type="ECO:0000313" key="3">
    <source>
        <dbReference type="EMBL" id="BAI65789.1"/>
    </source>
</evidence>
<reference evidence="3 4" key="2">
    <citation type="journal article" date="2010" name="J Osaka Dent Univ">
        <title>Isolation and identification of Rothia mucilaginosa from persistent apical periodontitis lesions.</title>
        <authorList>
            <person name="Yamane K."/>
            <person name="Yoshida M."/>
            <person name="Fujihira T."/>
            <person name="Baba T."/>
            <person name="Tsuji N."/>
            <person name="Hayashi H."/>
            <person name="Sugimori C."/>
            <person name="Yamanaka T."/>
            <person name="Mashimo C."/>
            <person name="Nambu T."/>
            <person name="Kawai H."/>
            <person name="Fukushima H."/>
        </authorList>
    </citation>
    <scope>NUCLEOTIDE SEQUENCE [LARGE SCALE GENOMIC DNA]</scope>
    <source>
        <strain evidence="3 4">DY-18</strain>
    </source>
</reference>
<gene>
    <name evidence="3" type="ordered locus">RMDY18_19570</name>
</gene>
<protein>
    <submittedName>
        <fullName evidence="3">Cell division protein FtsI/penicillin-binding protein 2</fullName>
    </submittedName>
</protein>
<feature type="domain" description="Penicillin binding protein A dimerisation" evidence="2">
    <location>
        <begin position="87"/>
        <end position="169"/>
    </location>
</feature>
<dbReference type="GO" id="GO:0071555">
    <property type="term" value="P:cell wall organization"/>
    <property type="evidence" value="ECO:0007669"/>
    <property type="project" value="TreeGrafter"/>
</dbReference>
<name>D2NQ71_ROTMD</name>
<evidence type="ECO:0000259" key="1">
    <source>
        <dbReference type="Pfam" id="PF00905"/>
    </source>
</evidence>
<dbReference type="Gene3D" id="3.90.1310.10">
    <property type="entry name" value="Penicillin-binding protein 2a (Domain 2)"/>
    <property type="match status" value="1"/>
</dbReference>
<dbReference type="GO" id="GO:0071972">
    <property type="term" value="F:peptidoglycan L,D-transpeptidase activity"/>
    <property type="evidence" value="ECO:0007669"/>
    <property type="project" value="TreeGrafter"/>
</dbReference>
<keyword evidence="4" id="KW-1185">Reference proteome</keyword>
<dbReference type="PANTHER" id="PTHR30627">
    <property type="entry name" value="PEPTIDOGLYCAN D,D-TRANSPEPTIDASE"/>
    <property type="match status" value="1"/>
</dbReference>
<sequence>MMLRRVLTMRTLATSRRVLLAFWRVLRLRILEVRRMDRAIRRMWMSAACVFVLLMGTLSYIQFFDSKTLMNNQWNSRALYDNYGSARGSIVVDGTEIASSVKSDDEYNYQRVYNHPLKYAALTGYFSTIYGATGLEAAMDKELAGTSDSQFYDRVAQLFSGSSAQGASVELTINSKLQDIAYNALQGRKGAVVAMNPKTGEILAMASSPSYDPNLLSSHTSSSVLANYQALTSDEDSPLFNRAIAGNTYSPGSTFKIIDAVAALESGKYNASSVIANPAQLPLPGTNISLPNYTGGQCSTRTQATIEWALAQSCNTPFAQIAMDLGQERIAKTAENFGYGQDLKIPLTVSKSSFPSNLTQSQLAQSAIGQYDVKTTPLQVAMTSAAIANGGVQMKPNLIRSVKTSNLSTLQEFSPEKLRTSTSPEIANQVKQWMVNAVDNGIARNAGVSGVKVAGKTGTAETTAGLNNSWFTGFAPADDPQIAIAVVYEDIDVATGAQLATSTSKQLFEAVLNK</sequence>
<evidence type="ECO:0000259" key="2">
    <source>
        <dbReference type="Pfam" id="PF21922"/>
    </source>
</evidence>
<feature type="domain" description="Penicillin-binding protein transpeptidase" evidence="1">
    <location>
        <begin position="190"/>
        <end position="507"/>
    </location>
</feature>
<dbReference type="InterPro" id="IPR001460">
    <property type="entry name" value="PCN-bd_Tpept"/>
</dbReference>
<dbReference type="InterPro" id="IPR050515">
    <property type="entry name" value="Beta-lactam/transpept"/>
</dbReference>
<dbReference type="Pfam" id="PF21922">
    <property type="entry name" value="PBP_dimer_2"/>
    <property type="match status" value="1"/>
</dbReference>
<reference evidence="4" key="1">
    <citation type="submission" date="2009-07" db="EMBL/GenBank/DDBJ databases">
        <title>Complete genome sequence of Rothia mucilaginosa DJ.</title>
        <authorList>
            <person name="Yamane K."/>
            <person name="Nambu T."/>
            <person name="Mashimo C."/>
            <person name="Sugimori C."/>
            <person name="Yamanaka T."/>
            <person name="Leung K."/>
            <person name="Fukushima H."/>
        </authorList>
    </citation>
    <scope>NUCLEOTIDE SEQUENCE [LARGE SCALE GENOMIC DNA]</scope>
    <source>
        <strain evidence="4">DY-18</strain>
    </source>
</reference>
<dbReference type="Pfam" id="PF00905">
    <property type="entry name" value="Transpeptidase"/>
    <property type="match status" value="1"/>
</dbReference>
<dbReference type="InterPro" id="IPR012338">
    <property type="entry name" value="Beta-lactam/transpept-like"/>
</dbReference>
<dbReference type="EMBL" id="AP011540">
    <property type="protein sequence ID" value="BAI65789.1"/>
    <property type="molecule type" value="Genomic_DNA"/>
</dbReference>
<dbReference type="PANTHER" id="PTHR30627:SF24">
    <property type="entry name" value="PENICILLIN-BINDING PROTEIN 4B"/>
    <property type="match status" value="1"/>
</dbReference>
<dbReference type="STRING" id="680646.RMDY18_19570"/>
<dbReference type="AlphaFoldDB" id="D2NQ71"/>
<dbReference type="GO" id="GO:0008658">
    <property type="term" value="F:penicillin binding"/>
    <property type="evidence" value="ECO:0007669"/>
    <property type="project" value="InterPro"/>
</dbReference>
<dbReference type="HOGENOM" id="CLU_009289_1_0_11"/>
<evidence type="ECO:0000313" key="4">
    <source>
        <dbReference type="Proteomes" id="UP000001883"/>
    </source>
</evidence>
<dbReference type="GO" id="GO:0005886">
    <property type="term" value="C:plasma membrane"/>
    <property type="evidence" value="ECO:0007669"/>
    <property type="project" value="TreeGrafter"/>
</dbReference>
<dbReference type="Proteomes" id="UP000001883">
    <property type="component" value="Chromosome"/>
</dbReference>
<dbReference type="KEGG" id="rmu:RMDY18_19570"/>
<keyword evidence="3" id="KW-0131">Cell cycle</keyword>
<proteinExistence type="predicted"/>
<dbReference type="SUPFAM" id="SSF56601">
    <property type="entry name" value="beta-lactamase/transpeptidase-like"/>
    <property type="match status" value="1"/>
</dbReference>
<accession>D2NQ71</accession>
<dbReference type="InterPro" id="IPR054120">
    <property type="entry name" value="PBPA_dimer"/>
</dbReference>
<keyword evidence="3" id="KW-0132">Cell division</keyword>